<dbReference type="PANTHER" id="PTHR32552:SF81">
    <property type="entry name" value="TONB-DEPENDENT OUTER MEMBRANE RECEPTOR"/>
    <property type="match status" value="1"/>
</dbReference>
<keyword evidence="5 11" id="KW-0812">Transmembrane</keyword>
<evidence type="ECO:0000256" key="5">
    <source>
        <dbReference type="ARBA" id="ARBA00022692"/>
    </source>
</evidence>
<dbReference type="OrthoDB" id="9764669at2"/>
<keyword evidence="10 11" id="KW-0998">Cell outer membrane</keyword>
<dbReference type="Gene3D" id="2.40.170.20">
    <property type="entry name" value="TonB-dependent receptor, beta-barrel domain"/>
    <property type="match status" value="1"/>
</dbReference>
<organism evidence="13 14">
    <name type="scientific">Sphingomonas ginkgonis</name>
    <dbReference type="NCBI Taxonomy" id="2315330"/>
    <lineage>
        <taxon>Bacteria</taxon>
        <taxon>Pseudomonadati</taxon>
        <taxon>Pseudomonadota</taxon>
        <taxon>Alphaproteobacteria</taxon>
        <taxon>Sphingomonadales</taxon>
        <taxon>Sphingomonadaceae</taxon>
        <taxon>Sphingomonas</taxon>
    </lineage>
</organism>
<dbReference type="AlphaFoldDB" id="A0A429VB14"/>
<evidence type="ECO:0000256" key="4">
    <source>
        <dbReference type="ARBA" id="ARBA00022496"/>
    </source>
</evidence>
<evidence type="ECO:0000256" key="6">
    <source>
        <dbReference type="ARBA" id="ARBA00023004"/>
    </source>
</evidence>
<protein>
    <submittedName>
        <fullName evidence="13">TonB-dependent receptor</fullName>
    </submittedName>
</protein>
<comment type="caution">
    <text evidence="13">The sequence shown here is derived from an EMBL/GenBank/DDBJ whole genome shotgun (WGS) entry which is preliminary data.</text>
</comment>
<gene>
    <name evidence="13" type="ORF">HMF7854_10030</name>
</gene>
<evidence type="ECO:0000256" key="1">
    <source>
        <dbReference type="ARBA" id="ARBA00004571"/>
    </source>
</evidence>
<dbReference type="EMBL" id="RWJF01000001">
    <property type="protein sequence ID" value="RST31138.1"/>
    <property type="molecule type" value="Genomic_DNA"/>
</dbReference>
<keyword evidence="3 11" id="KW-1134">Transmembrane beta strand</keyword>
<proteinExistence type="inferred from homology"/>
<dbReference type="Pfam" id="PF00593">
    <property type="entry name" value="TonB_dep_Rec_b-barrel"/>
    <property type="match status" value="1"/>
</dbReference>
<keyword evidence="14" id="KW-1185">Reference proteome</keyword>
<dbReference type="InterPro" id="IPR036942">
    <property type="entry name" value="Beta-barrel_TonB_sf"/>
</dbReference>
<evidence type="ECO:0000256" key="7">
    <source>
        <dbReference type="ARBA" id="ARBA00023065"/>
    </source>
</evidence>
<accession>A0A429VB14</accession>
<dbReference type="GO" id="GO:0009279">
    <property type="term" value="C:cell outer membrane"/>
    <property type="evidence" value="ECO:0007669"/>
    <property type="project" value="UniProtKB-SubCell"/>
</dbReference>
<keyword evidence="6" id="KW-0408">Iron</keyword>
<comment type="similarity">
    <text evidence="11">Belongs to the TonB-dependent receptor family.</text>
</comment>
<dbReference type="Proteomes" id="UP000274661">
    <property type="component" value="Unassembled WGS sequence"/>
</dbReference>
<evidence type="ECO:0000313" key="13">
    <source>
        <dbReference type="EMBL" id="RST31138.1"/>
    </source>
</evidence>
<keyword evidence="2 11" id="KW-0813">Transport</keyword>
<evidence type="ECO:0000256" key="3">
    <source>
        <dbReference type="ARBA" id="ARBA00022452"/>
    </source>
</evidence>
<sequence length="231" mass="25113">MVGNEKVDAVEVGLKTQPAPGVTLNAAAFYDYRDAQVPVIVPLGNGALGLTTTNFFNIPKSRSAGFELESTWRVTPRFDITGSYSYLDATIRRGPRLFDDPNQPGTVLIDLAGKRSPTSSRHKFYVAGLYDLPLGAAHLLFAGSYAYRSSAYYDVFNSPTGRAPGWSQVDGRITFVSPSQRVTVIGYVRNLFDTRGYVGAAGNNGTGATGFGQLYAYTPPRQISAEIQFRF</sequence>
<evidence type="ECO:0000259" key="12">
    <source>
        <dbReference type="Pfam" id="PF00593"/>
    </source>
</evidence>
<evidence type="ECO:0000256" key="10">
    <source>
        <dbReference type="ARBA" id="ARBA00023237"/>
    </source>
</evidence>
<reference evidence="13 14" key="1">
    <citation type="submission" date="2018-12" db="EMBL/GenBank/DDBJ databases">
        <title>Sphingomonas sp. HMF7854 Genome sequencing and assembly.</title>
        <authorList>
            <person name="Cha I."/>
            <person name="Kang H."/>
            <person name="Kim H."/>
            <person name="Kang J."/>
            <person name="Joh K."/>
        </authorList>
    </citation>
    <scope>NUCLEOTIDE SEQUENCE [LARGE SCALE GENOMIC DNA]</scope>
    <source>
        <strain evidence="13 14">HMF7854</strain>
    </source>
</reference>
<name>A0A429VB14_9SPHN</name>
<keyword evidence="9 11" id="KW-0472">Membrane</keyword>
<keyword evidence="8" id="KW-0798">TonB box</keyword>
<dbReference type="InterPro" id="IPR039426">
    <property type="entry name" value="TonB-dep_rcpt-like"/>
</dbReference>
<dbReference type="PANTHER" id="PTHR32552">
    <property type="entry name" value="FERRICHROME IRON RECEPTOR-RELATED"/>
    <property type="match status" value="1"/>
</dbReference>
<keyword evidence="7" id="KW-0406">Ion transport</keyword>
<dbReference type="GO" id="GO:0006826">
    <property type="term" value="P:iron ion transport"/>
    <property type="evidence" value="ECO:0007669"/>
    <property type="project" value="UniProtKB-KW"/>
</dbReference>
<comment type="subcellular location">
    <subcellularLocation>
        <location evidence="1 11">Cell outer membrane</location>
        <topology evidence="1 11">Multi-pass membrane protein</topology>
    </subcellularLocation>
</comment>
<feature type="domain" description="TonB-dependent receptor-like beta-barrel" evidence="12">
    <location>
        <begin position="4"/>
        <end position="191"/>
    </location>
</feature>
<dbReference type="SUPFAM" id="SSF56935">
    <property type="entry name" value="Porins"/>
    <property type="match status" value="1"/>
</dbReference>
<evidence type="ECO:0000256" key="8">
    <source>
        <dbReference type="ARBA" id="ARBA00023077"/>
    </source>
</evidence>
<evidence type="ECO:0000256" key="11">
    <source>
        <dbReference type="PROSITE-ProRule" id="PRU01360"/>
    </source>
</evidence>
<evidence type="ECO:0000313" key="14">
    <source>
        <dbReference type="Proteomes" id="UP000274661"/>
    </source>
</evidence>
<dbReference type="InterPro" id="IPR000531">
    <property type="entry name" value="Beta-barrel_TonB"/>
</dbReference>
<dbReference type="PROSITE" id="PS52016">
    <property type="entry name" value="TONB_DEPENDENT_REC_3"/>
    <property type="match status" value="1"/>
</dbReference>
<keyword evidence="13" id="KW-0675">Receptor</keyword>
<evidence type="ECO:0000256" key="9">
    <source>
        <dbReference type="ARBA" id="ARBA00023136"/>
    </source>
</evidence>
<keyword evidence="4" id="KW-0410">Iron transport</keyword>
<evidence type="ECO:0000256" key="2">
    <source>
        <dbReference type="ARBA" id="ARBA00022448"/>
    </source>
</evidence>